<evidence type="ECO:0000313" key="6">
    <source>
        <dbReference type="EMBL" id="RKT73086.1"/>
    </source>
</evidence>
<dbReference type="InterPro" id="IPR001254">
    <property type="entry name" value="Trypsin_dom"/>
</dbReference>
<keyword evidence="2" id="KW-1015">Disulfide bond</keyword>
<keyword evidence="7" id="KW-1185">Reference proteome</keyword>
<keyword evidence="4" id="KW-0732">Signal</keyword>
<evidence type="ECO:0000259" key="5">
    <source>
        <dbReference type="PROSITE" id="PS50240"/>
    </source>
</evidence>
<evidence type="ECO:0000256" key="4">
    <source>
        <dbReference type="SAM" id="SignalP"/>
    </source>
</evidence>
<dbReference type="PROSITE" id="PS00134">
    <property type="entry name" value="TRYPSIN_HIS"/>
    <property type="match status" value="1"/>
</dbReference>
<dbReference type="InterPro" id="IPR050430">
    <property type="entry name" value="Peptidase_S1"/>
</dbReference>
<feature type="signal peptide" evidence="4">
    <location>
        <begin position="1"/>
        <end position="20"/>
    </location>
</feature>
<dbReference type="InterPro" id="IPR009003">
    <property type="entry name" value="Peptidase_S1_PA"/>
</dbReference>
<accession>A0A495XIY6</accession>
<dbReference type="PANTHER" id="PTHR24276:SF98">
    <property type="entry name" value="FI18310P1-RELATED"/>
    <property type="match status" value="1"/>
</dbReference>
<dbReference type="SUPFAM" id="SSF50494">
    <property type="entry name" value="Trypsin-like serine proteases"/>
    <property type="match status" value="1"/>
</dbReference>
<evidence type="ECO:0000313" key="7">
    <source>
        <dbReference type="Proteomes" id="UP000272729"/>
    </source>
</evidence>
<dbReference type="GO" id="GO:0004252">
    <property type="term" value="F:serine-type endopeptidase activity"/>
    <property type="evidence" value="ECO:0007669"/>
    <property type="project" value="InterPro"/>
</dbReference>
<keyword evidence="3" id="KW-0378">Hydrolase</keyword>
<dbReference type="PANTHER" id="PTHR24276">
    <property type="entry name" value="POLYSERASE-RELATED"/>
    <property type="match status" value="1"/>
</dbReference>
<dbReference type="CDD" id="cd00190">
    <property type="entry name" value="Tryp_SPc"/>
    <property type="match status" value="1"/>
</dbReference>
<comment type="similarity">
    <text evidence="1">Belongs to the peptidase S1 family.</text>
</comment>
<evidence type="ECO:0000256" key="1">
    <source>
        <dbReference type="ARBA" id="ARBA00007664"/>
    </source>
</evidence>
<dbReference type="Proteomes" id="UP000272729">
    <property type="component" value="Unassembled WGS sequence"/>
</dbReference>
<evidence type="ECO:0000256" key="2">
    <source>
        <dbReference type="ARBA" id="ARBA00023157"/>
    </source>
</evidence>
<organism evidence="6 7">
    <name type="scientific">Saccharothrix variisporea</name>
    <dbReference type="NCBI Taxonomy" id="543527"/>
    <lineage>
        <taxon>Bacteria</taxon>
        <taxon>Bacillati</taxon>
        <taxon>Actinomycetota</taxon>
        <taxon>Actinomycetes</taxon>
        <taxon>Pseudonocardiales</taxon>
        <taxon>Pseudonocardiaceae</taxon>
        <taxon>Saccharothrix</taxon>
    </lineage>
</organism>
<keyword evidence="3" id="KW-0645">Protease</keyword>
<gene>
    <name evidence="6" type="ORF">DFJ66_6413</name>
</gene>
<dbReference type="InterPro" id="IPR043504">
    <property type="entry name" value="Peptidase_S1_PA_chymotrypsin"/>
</dbReference>
<keyword evidence="3" id="KW-0720">Serine protease</keyword>
<sequence length="239" mass="25119">MRISALVLAVLVLAATPAAAVVGGREAADQPWVVALYDANGNFYCGGALIAADKVLTAAHCTVERTAFGTHERRAGDIRVVAGRRDLGRKDGREARVSIVWRHPDFRSAAQGDDIATLTLVEKLPYRPVPLGEAGPGDVGTVLGWGRTAELAPPSPTLREVDLPVLDDQACGRVLEGFRPDAMLCAGYPDGGRDACEGDSGGPLTVRGALVGIVSYGKGCARAGLPGAYTRVSRYRDRI</sequence>
<proteinExistence type="inferred from homology"/>
<feature type="chain" id="PRO_5019819419" evidence="4">
    <location>
        <begin position="21"/>
        <end position="239"/>
    </location>
</feature>
<reference evidence="6 7" key="1">
    <citation type="submission" date="2018-10" db="EMBL/GenBank/DDBJ databases">
        <title>Sequencing the genomes of 1000 actinobacteria strains.</title>
        <authorList>
            <person name="Klenk H.-P."/>
        </authorList>
    </citation>
    <scope>NUCLEOTIDE SEQUENCE [LARGE SCALE GENOMIC DNA]</scope>
    <source>
        <strain evidence="6 7">DSM 43911</strain>
    </source>
</reference>
<dbReference type="PROSITE" id="PS50240">
    <property type="entry name" value="TRYPSIN_DOM"/>
    <property type="match status" value="1"/>
</dbReference>
<dbReference type="EMBL" id="RBXR01000001">
    <property type="protein sequence ID" value="RKT73086.1"/>
    <property type="molecule type" value="Genomic_DNA"/>
</dbReference>
<dbReference type="Gene3D" id="2.40.10.10">
    <property type="entry name" value="Trypsin-like serine proteases"/>
    <property type="match status" value="2"/>
</dbReference>
<dbReference type="PROSITE" id="PS00135">
    <property type="entry name" value="TRYPSIN_SER"/>
    <property type="match status" value="1"/>
</dbReference>
<dbReference type="RefSeq" id="WP_121226598.1">
    <property type="nucleotide sequence ID" value="NZ_JBIUBA010000045.1"/>
</dbReference>
<feature type="domain" description="Peptidase S1" evidence="5">
    <location>
        <begin position="21"/>
        <end position="239"/>
    </location>
</feature>
<protein>
    <submittedName>
        <fullName evidence="6">Trypsin</fullName>
    </submittedName>
</protein>
<name>A0A495XIY6_9PSEU</name>
<dbReference type="GO" id="GO:0006508">
    <property type="term" value="P:proteolysis"/>
    <property type="evidence" value="ECO:0007669"/>
    <property type="project" value="UniProtKB-KW"/>
</dbReference>
<evidence type="ECO:0000256" key="3">
    <source>
        <dbReference type="RuleBase" id="RU363034"/>
    </source>
</evidence>
<dbReference type="PRINTS" id="PR00722">
    <property type="entry name" value="CHYMOTRYPSIN"/>
</dbReference>
<dbReference type="OrthoDB" id="1496095at2"/>
<dbReference type="InterPro" id="IPR018114">
    <property type="entry name" value="TRYPSIN_HIS"/>
</dbReference>
<dbReference type="SMART" id="SM00020">
    <property type="entry name" value="Tryp_SPc"/>
    <property type="match status" value="1"/>
</dbReference>
<dbReference type="FunFam" id="2.40.10.10:FF:000002">
    <property type="entry name" value="Transmembrane protease serine"/>
    <property type="match status" value="1"/>
</dbReference>
<dbReference type="InterPro" id="IPR033116">
    <property type="entry name" value="TRYPSIN_SER"/>
</dbReference>
<comment type="caution">
    <text evidence="6">The sequence shown here is derived from an EMBL/GenBank/DDBJ whole genome shotgun (WGS) entry which is preliminary data.</text>
</comment>
<dbReference type="InterPro" id="IPR001314">
    <property type="entry name" value="Peptidase_S1A"/>
</dbReference>
<dbReference type="AlphaFoldDB" id="A0A495XIY6"/>
<dbReference type="Pfam" id="PF00089">
    <property type="entry name" value="Trypsin"/>
    <property type="match status" value="1"/>
</dbReference>